<comment type="subcellular location">
    <subcellularLocation>
        <location evidence="1">Cell membrane</location>
        <topology evidence="1">Multi-pass membrane protein</topology>
    </subcellularLocation>
</comment>
<feature type="transmembrane region" description="Helical" evidence="8">
    <location>
        <begin position="46"/>
        <end position="67"/>
    </location>
</feature>
<dbReference type="CDD" id="cd06853">
    <property type="entry name" value="GT_WecA_like"/>
    <property type="match status" value="1"/>
</dbReference>
<protein>
    <submittedName>
        <fullName evidence="9">Putative undecaprenyl-phosphate N-acetylglucosaminyl 1-phosphate transferase TagO</fullName>
        <ecNumber evidence="9">2.7.8.33</ecNumber>
    </submittedName>
</protein>
<dbReference type="EMBL" id="CYZV01000059">
    <property type="protein sequence ID" value="CUO82282.1"/>
    <property type="molecule type" value="Genomic_DNA"/>
</dbReference>
<dbReference type="InterPro" id="IPR000715">
    <property type="entry name" value="Glycosyl_transferase_4"/>
</dbReference>
<evidence type="ECO:0000256" key="4">
    <source>
        <dbReference type="ARBA" id="ARBA00022692"/>
    </source>
</evidence>
<keyword evidence="5 8" id="KW-1133">Transmembrane helix</keyword>
<feature type="transmembrane region" description="Helical" evidence="8">
    <location>
        <begin position="242"/>
        <end position="263"/>
    </location>
</feature>
<evidence type="ECO:0000256" key="7">
    <source>
        <dbReference type="PIRSR" id="PIRSR600715-1"/>
    </source>
</evidence>
<evidence type="ECO:0000256" key="6">
    <source>
        <dbReference type="ARBA" id="ARBA00023136"/>
    </source>
</evidence>
<keyword evidence="3 9" id="KW-0808">Transferase</keyword>
<feature type="transmembrane region" description="Helical" evidence="8">
    <location>
        <begin position="99"/>
        <end position="119"/>
    </location>
</feature>
<dbReference type="GO" id="GO:0046872">
    <property type="term" value="F:metal ion binding"/>
    <property type="evidence" value="ECO:0007669"/>
    <property type="project" value="UniProtKB-KW"/>
</dbReference>
<feature type="transmembrane region" description="Helical" evidence="8">
    <location>
        <begin position="6"/>
        <end position="26"/>
    </location>
</feature>
<name>A0A174I536_9CLOT</name>
<dbReference type="STRING" id="84024.ERS852471_02678"/>
<evidence type="ECO:0000256" key="2">
    <source>
        <dbReference type="ARBA" id="ARBA00022475"/>
    </source>
</evidence>
<dbReference type="GO" id="GO:0044038">
    <property type="term" value="P:cell wall macromolecule biosynthetic process"/>
    <property type="evidence" value="ECO:0007669"/>
    <property type="project" value="TreeGrafter"/>
</dbReference>
<sequence length="315" mass="34953">MKYLIATILSFSIVFILTPILMKVALKYNFTDKPTKRKKHRGPIPLCGGISMFIGFFIPYFIVFYDHPFKEKYGIFIGALLILIIGVVDDYYKSIGKEFAIIPRLIVQLLAAIIVYKSGVVFQGFTNPFTNTYVVLPTIIQFILTITWIFGVTTVINWSDGMDGLAGGLSFISAMTFAASAVILSQPPSLLFSLMIAGVVLAFLFYNKYPARIFMGDSGANFLGFILSIIALDGAFKAATILSLLIPILALAVPIFDNIFVIFKRFSEGKPIYQADRSQLHYRLEAKGLNTKQVVSFISAISLVFSIISILMLLI</sequence>
<dbReference type="Proteomes" id="UP000095558">
    <property type="component" value="Unassembled WGS sequence"/>
</dbReference>
<feature type="transmembrane region" description="Helical" evidence="8">
    <location>
        <begin position="73"/>
        <end position="92"/>
    </location>
</feature>
<evidence type="ECO:0000256" key="5">
    <source>
        <dbReference type="ARBA" id="ARBA00022989"/>
    </source>
</evidence>
<dbReference type="OrthoDB" id="9805475at2"/>
<feature type="binding site" evidence="7">
    <location>
        <position position="157"/>
    </location>
    <ligand>
        <name>Mg(2+)</name>
        <dbReference type="ChEBI" id="CHEBI:18420"/>
    </ligand>
</feature>
<dbReference type="GO" id="GO:0009103">
    <property type="term" value="P:lipopolysaccharide biosynthetic process"/>
    <property type="evidence" value="ECO:0007669"/>
    <property type="project" value="TreeGrafter"/>
</dbReference>
<evidence type="ECO:0000256" key="1">
    <source>
        <dbReference type="ARBA" id="ARBA00004651"/>
    </source>
</evidence>
<evidence type="ECO:0000256" key="8">
    <source>
        <dbReference type="SAM" id="Phobius"/>
    </source>
</evidence>
<feature type="transmembrane region" description="Helical" evidence="8">
    <location>
        <begin position="190"/>
        <end position="207"/>
    </location>
</feature>
<dbReference type="EC" id="2.7.8.33" evidence="9"/>
<feature type="transmembrane region" description="Helical" evidence="8">
    <location>
        <begin position="219"/>
        <end position="236"/>
    </location>
</feature>
<keyword evidence="4 8" id="KW-0812">Transmembrane</keyword>
<feature type="transmembrane region" description="Helical" evidence="8">
    <location>
        <begin position="294"/>
        <end position="314"/>
    </location>
</feature>
<organism evidence="9 10">
    <name type="scientific">Clostridium disporicum</name>
    <dbReference type="NCBI Taxonomy" id="84024"/>
    <lineage>
        <taxon>Bacteria</taxon>
        <taxon>Bacillati</taxon>
        <taxon>Bacillota</taxon>
        <taxon>Clostridia</taxon>
        <taxon>Eubacteriales</taxon>
        <taxon>Clostridiaceae</taxon>
        <taxon>Clostridium</taxon>
    </lineage>
</organism>
<dbReference type="AlphaFoldDB" id="A0A174I536"/>
<dbReference type="Pfam" id="PF00953">
    <property type="entry name" value="Glycos_transf_4"/>
    <property type="match status" value="1"/>
</dbReference>
<dbReference type="PANTHER" id="PTHR22926:SF3">
    <property type="entry name" value="UNDECAPRENYL-PHOSPHATE ALPHA-N-ACETYLGLUCOSAMINYL 1-PHOSPHATE TRANSFERASE"/>
    <property type="match status" value="1"/>
</dbReference>
<feature type="transmembrane region" description="Helical" evidence="8">
    <location>
        <begin position="165"/>
        <end position="184"/>
    </location>
</feature>
<dbReference type="GO" id="GO:0071555">
    <property type="term" value="P:cell wall organization"/>
    <property type="evidence" value="ECO:0007669"/>
    <property type="project" value="TreeGrafter"/>
</dbReference>
<keyword evidence="2" id="KW-1003">Cell membrane</keyword>
<feature type="binding site" evidence="7">
    <location>
        <position position="217"/>
    </location>
    <ligand>
        <name>Mg(2+)</name>
        <dbReference type="ChEBI" id="CHEBI:18420"/>
    </ligand>
</feature>
<keyword evidence="7" id="KW-0460">Magnesium</keyword>
<dbReference type="GO" id="GO:0005886">
    <property type="term" value="C:plasma membrane"/>
    <property type="evidence" value="ECO:0007669"/>
    <property type="project" value="UniProtKB-SubCell"/>
</dbReference>
<reference evidence="9 10" key="1">
    <citation type="submission" date="2015-09" db="EMBL/GenBank/DDBJ databases">
        <authorList>
            <consortium name="Pathogen Informatics"/>
        </authorList>
    </citation>
    <scope>NUCLEOTIDE SEQUENCE [LARGE SCALE GENOMIC DNA]</scope>
    <source>
        <strain evidence="9 10">2789STDY5834855</strain>
    </source>
</reference>
<gene>
    <name evidence="9" type="primary">tagO</name>
    <name evidence="9" type="ORF">ERS852470_03469</name>
</gene>
<keyword evidence="6 8" id="KW-0472">Membrane</keyword>
<dbReference type="GO" id="GO:0036380">
    <property type="term" value="F:UDP-N-acetylglucosamine-undecaprenyl-phosphate N-acetylglucosaminephosphotransferase activity"/>
    <property type="evidence" value="ECO:0007669"/>
    <property type="project" value="UniProtKB-EC"/>
</dbReference>
<evidence type="ECO:0000313" key="10">
    <source>
        <dbReference type="Proteomes" id="UP000095558"/>
    </source>
</evidence>
<feature type="transmembrane region" description="Helical" evidence="8">
    <location>
        <begin position="139"/>
        <end position="158"/>
    </location>
</feature>
<dbReference type="PANTHER" id="PTHR22926">
    <property type="entry name" value="PHOSPHO-N-ACETYLMURAMOYL-PENTAPEPTIDE-TRANSFERASE"/>
    <property type="match status" value="1"/>
</dbReference>
<evidence type="ECO:0000256" key="3">
    <source>
        <dbReference type="ARBA" id="ARBA00022679"/>
    </source>
</evidence>
<keyword evidence="7" id="KW-0479">Metal-binding</keyword>
<dbReference type="RefSeq" id="WP_055277906.1">
    <property type="nucleotide sequence ID" value="NZ_CYYT01000029.1"/>
</dbReference>
<proteinExistence type="predicted"/>
<evidence type="ECO:0000313" key="9">
    <source>
        <dbReference type="EMBL" id="CUO82282.1"/>
    </source>
</evidence>
<comment type="cofactor">
    <cofactor evidence="7">
        <name>Mg(2+)</name>
        <dbReference type="ChEBI" id="CHEBI:18420"/>
    </cofactor>
</comment>
<accession>A0A174I536</accession>